<dbReference type="Proteomes" id="UP000195305">
    <property type="component" value="Unassembled WGS sequence"/>
</dbReference>
<evidence type="ECO:0000313" key="3">
    <source>
        <dbReference type="Proteomes" id="UP000195305"/>
    </source>
</evidence>
<reference evidence="2 3" key="1">
    <citation type="journal article" date="2018" name="BMC Genomics">
        <title>Whole genome sequencing and function prediction of 133 gut anaerobes isolated from chicken caecum in pure cultures.</title>
        <authorList>
            <person name="Medvecky M."/>
            <person name="Cejkova D."/>
            <person name="Polansky O."/>
            <person name="Karasova D."/>
            <person name="Kubasova T."/>
            <person name="Cizek A."/>
            <person name="Rychlik I."/>
        </authorList>
    </citation>
    <scope>NUCLEOTIDE SEQUENCE [LARGE SCALE GENOMIC DNA]</scope>
    <source>
        <strain evidence="2 3">An13</strain>
    </source>
</reference>
<feature type="transmembrane region" description="Helical" evidence="1">
    <location>
        <begin position="84"/>
        <end position="103"/>
    </location>
</feature>
<feature type="transmembrane region" description="Helical" evidence="1">
    <location>
        <begin position="203"/>
        <end position="224"/>
    </location>
</feature>
<proteinExistence type="predicted"/>
<feature type="transmembrane region" description="Helical" evidence="1">
    <location>
        <begin position="12"/>
        <end position="33"/>
    </location>
</feature>
<protein>
    <submittedName>
        <fullName evidence="2">Uncharacterized protein</fullName>
    </submittedName>
</protein>
<dbReference type="RefSeq" id="WP_087358272.1">
    <property type="nucleotide sequence ID" value="NZ_NFLJ01000021.1"/>
</dbReference>
<dbReference type="OrthoDB" id="1659152at2"/>
<feature type="transmembrane region" description="Helical" evidence="1">
    <location>
        <begin position="109"/>
        <end position="128"/>
    </location>
</feature>
<dbReference type="AlphaFoldDB" id="A0A1Y4SVT1"/>
<accession>A0A1Y4SVT1</accession>
<feature type="transmembrane region" description="Helical" evidence="1">
    <location>
        <begin position="45"/>
        <end position="72"/>
    </location>
</feature>
<feature type="transmembrane region" description="Helical" evidence="1">
    <location>
        <begin position="230"/>
        <end position="248"/>
    </location>
</feature>
<gene>
    <name evidence="2" type="ORF">B5E75_08240</name>
</gene>
<keyword evidence="1" id="KW-0812">Transmembrane</keyword>
<keyword evidence="1" id="KW-1133">Transmembrane helix</keyword>
<evidence type="ECO:0000313" key="2">
    <source>
        <dbReference type="EMBL" id="OUQ34036.1"/>
    </source>
</evidence>
<name>A0A1Y4SVT1_9FIRM</name>
<organism evidence="2 3">
    <name type="scientific">Massilimicrobiota timonensis</name>
    <dbReference type="NCBI Taxonomy" id="1776392"/>
    <lineage>
        <taxon>Bacteria</taxon>
        <taxon>Bacillati</taxon>
        <taxon>Bacillota</taxon>
        <taxon>Erysipelotrichia</taxon>
        <taxon>Erysipelotrichales</taxon>
        <taxon>Erysipelotrichaceae</taxon>
        <taxon>Massilimicrobiota</taxon>
    </lineage>
</organism>
<comment type="caution">
    <text evidence="2">The sequence shown here is derived from an EMBL/GenBank/DDBJ whole genome shotgun (WGS) entry which is preliminary data.</text>
</comment>
<sequence>MNADYIFEKLSVFDIYSIIIPGFMILLGVYSLVPDIMIDFIRNVNNIWITIITVICVSYYIGIILSKIISLIMVLNFNDVMKKIFFLLLILLMILINVGTYFLCCFNTIFNFILVFDSVSIFLIFYYSKYRKKEEDLKSDRSTILLDICYRYLQKAFPNLKSIYGEELSENIVYEILNIMYPLIELDHKYQTTIKKYTTFLSLYKNMIIVCLFWSSIFSYYFIFGETNVNYLYFIGFIFSLNGCFVMIKSYKSYQGIVNRISLIYLIDYIENNKK</sequence>
<evidence type="ECO:0000256" key="1">
    <source>
        <dbReference type="SAM" id="Phobius"/>
    </source>
</evidence>
<dbReference type="EMBL" id="NFLJ01000021">
    <property type="protein sequence ID" value="OUQ34036.1"/>
    <property type="molecule type" value="Genomic_DNA"/>
</dbReference>
<keyword evidence="3" id="KW-1185">Reference proteome</keyword>
<keyword evidence="1" id="KW-0472">Membrane</keyword>